<dbReference type="InterPro" id="IPR003203">
    <property type="entry name" value="CobU/CobP"/>
</dbReference>
<dbReference type="EMBL" id="AZMM01018615">
    <property type="protein sequence ID" value="ETJ18552.1"/>
    <property type="molecule type" value="Genomic_DNA"/>
</dbReference>
<feature type="non-terminal residue" evidence="1">
    <location>
        <position position="35"/>
    </location>
</feature>
<organism evidence="1">
    <name type="scientific">human gut metagenome</name>
    <dbReference type="NCBI Taxonomy" id="408170"/>
    <lineage>
        <taxon>unclassified sequences</taxon>
        <taxon>metagenomes</taxon>
        <taxon>organismal metagenomes</taxon>
    </lineage>
</organism>
<dbReference type="GO" id="GO:0000166">
    <property type="term" value="F:nucleotide binding"/>
    <property type="evidence" value="ECO:0007669"/>
    <property type="project" value="InterPro"/>
</dbReference>
<name>W1WK12_9ZZZZ</name>
<sequence length="35" mass="4278">MAARIEHHRQGRPAHWRTVERWQHLDELIHADINP</sequence>
<reference evidence="1" key="1">
    <citation type="submission" date="2013-12" db="EMBL/GenBank/DDBJ databases">
        <title>A Varibaculum cambriense genome reconstructed from a premature infant gut community with otherwise low bacterial novelty that shifts toward anaerobic metabolism during the third week of life.</title>
        <authorList>
            <person name="Brown C.T."/>
            <person name="Sharon I."/>
            <person name="Thomas B.C."/>
            <person name="Castelle C.J."/>
            <person name="Morowitz M.J."/>
            <person name="Banfield J.F."/>
        </authorList>
    </citation>
    <scope>NUCLEOTIDE SEQUENCE</scope>
</reference>
<dbReference type="AlphaFoldDB" id="W1WK12"/>
<proteinExistence type="predicted"/>
<dbReference type="Pfam" id="PF02283">
    <property type="entry name" value="CobU"/>
    <property type="match status" value="1"/>
</dbReference>
<comment type="caution">
    <text evidence="1">The sequence shown here is derived from an EMBL/GenBank/DDBJ whole genome shotgun (WGS) entry which is preliminary data.</text>
</comment>
<protein>
    <submittedName>
        <fullName evidence="1">Bifunctional adenosylcobalamin biosynthesis protein CobU</fullName>
    </submittedName>
</protein>
<evidence type="ECO:0000313" key="1">
    <source>
        <dbReference type="EMBL" id="ETJ18552.1"/>
    </source>
</evidence>
<dbReference type="InterPro" id="IPR027417">
    <property type="entry name" value="P-loop_NTPase"/>
</dbReference>
<dbReference type="GO" id="GO:0043752">
    <property type="term" value="F:adenosylcobinamide kinase activity"/>
    <property type="evidence" value="ECO:0007669"/>
    <property type="project" value="InterPro"/>
</dbReference>
<accession>W1WK12</accession>
<gene>
    <name evidence="1" type="ORF">Q604_UNBC18615G0001</name>
</gene>
<dbReference type="Gene3D" id="3.40.50.300">
    <property type="entry name" value="P-loop containing nucleotide triphosphate hydrolases"/>
    <property type="match status" value="1"/>
</dbReference>
<dbReference type="GO" id="GO:0009236">
    <property type="term" value="P:cobalamin biosynthetic process"/>
    <property type="evidence" value="ECO:0007669"/>
    <property type="project" value="InterPro"/>
</dbReference>